<name>A0A3B0VMX2_9ZZZZ</name>
<proteinExistence type="predicted"/>
<dbReference type="PANTHER" id="PTHR43585">
    <property type="entry name" value="FUMIPYRROLE BIOSYNTHESIS PROTEIN C"/>
    <property type="match status" value="1"/>
</dbReference>
<evidence type="ECO:0000256" key="2">
    <source>
        <dbReference type="ARBA" id="ARBA00022741"/>
    </source>
</evidence>
<dbReference type="Gene3D" id="3.40.50.20">
    <property type="match status" value="1"/>
</dbReference>
<accession>A0A3B0VMX2</accession>
<evidence type="ECO:0000313" key="5">
    <source>
        <dbReference type="EMBL" id="VAW32984.1"/>
    </source>
</evidence>
<organism evidence="5">
    <name type="scientific">hydrothermal vent metagenome</name>
    <dbReference type="NCBI Taxonomy" id="652676"/>
    <lineage>
        <taxon>unclassified sequences</taxon>
        <taxon>metagenomes</taxon>
        <taxon>ecological metagenomes</taxon>
    </lineage>
</organism>
<sequence length="346" mass="38975">MPLLSTQPDIFYAIAYLMRGRAVDQIVPLDDYDVLTVAALREHFRLPGMGQTVSRHFRDKLAMRVKAQQEGFLVPAFTAVFNYDKLRDFMRRVPAPWLLKPRAEAGAMGIIPIDHEETLWRKLDELGDQQSTFLLEQFVAGTVYHVDGIMWQGKVQFATAHQYLQPPLDVAHDGGVFVTRTMPRRARETKALIKLHNKLILALGMERGVAHTEFIKGADGEFYFLETAARVGGANIEQLVEASSGINLWGEWAKLETAVLRGKDYQVPPDKGKYAGVLVCLARQEWPDLSGYQEPEISYRVNKKQHAGLIVASANHARVEQLIHEYSQRFAHDFLAVAPPLDTAPT</sequence>
<keyword evidence="1 5" id="KW-0436">Ligase</keyword>
<dbReference type="Gene3D" id="3.30.470.20">
    <property type="entry name" value="ATP-grasp fold, B domain"/>
    <property type="match status" value="1"/>
</dbReference>
<dbReference type="GO" id="GO:0046872">
    <property type="term" value="F:metal ion binding"/>
    <property type="evidence" value="ECO:0007669"/>
    <property type="project" value="InterPro"/>
</dbReference>
<dbReference type="GO" id="GO:0005524">
    <property type="term" value="F:ATP binding"/>
    <property type="evidence" value="ECO:0007669"/>
    <property type="project" value="UniProtKB-KW"/>
</dbReference>
<reference evidence="5" key="1">
    <citation type="submission" date="2018-06" db="EMBL/GenBank/DDBJ databases">
        <authorList>
            <person name="Zhirakovskaya E."/>
        </authorList>
    </citation>
    <scope>NUCLEOTIDE SEQUENCE</scope>
</reference>
<dbReference type="InterPro" id="IPR011761">
    <property type="entry name" value="ATP-grasp"/>
</dbReference>
<keyword evidence="2" id="KW-0547">Nucleotide-binding</keyword>
<dbReference type="PANTHER" id="PTHR43585:SF2">
    <property type="entry name" value="ATP-GRASP ENZYME FSQD"/>
    <property type="match status" value="1"/>
</dbReference>
<dbReference type="InterPro" id="IPR052032">
    <property type="entry name" value="ATP-dep_AA_Ligase"/>
</dbReference>
<keyword evidence="3" id="KW-0067">ATP-binding</keyword>
<dbReference type="SUPFAM" id="SSF56059">
    <property type="entry name" value="Glutathione synthetase ATP-binding domain-like"/>
    <property type="match status" value="1"/>
</dbReference>
<evidence type="ECO:0000259" key="4">
    <source>
        <dbReference type="PROSITE" id="PS50975"/>
    </source>
</evidence>
<dbReference type="PROSITE" id="PS50975">
    <property type="entry name" value="ATP_GRASP"/>
    <property type="match status" value="1"/>
</dbReference>
<dbReference type="AlphaFoldDB" id="A0A3B0VMX2"/>
<evidence type="ECO:0000256" key="1">
    <source>
        <dbReference type="ARBA" id="ARBA00022598"/>
    </source>
</evidence>
<dbReference type="GO" id="GO:0016874">
    <property type="term" value="F:ligase activity"/>
    <property type="evidence" value="ECO:0007669"/>
    <property type="project" value="UniProtKB-KW"/>
</dbReference>
<dbReference type="Pfam" id="PF13535">
    <property type="entry name" value="ATP-grasp_4"/>
    <property type="match status" value="1"/>
</dbReference>
<gene>
    <name evidence="5" type="ORF">MNBD_CHLOROFLEXI01-4187</name>
</gene>
<protein>
    <submittedName>
        <fullName evidence="5">ATP-dependent carboxylate-amine ligase domain protein, ATP-grasp</fullName>
    </submittedName>
</protein>
<evidence type="ECO:0000256" key="3">
    <source>
        <dbReference type="ARBA" id="ARBA00022840"/>
    </source>
</evidence>
<feature type="domain" description="ATP-grasp" evidence="4">
    <location>
        <begin position="64"/>
        <end position="257"/>
    </location>
</feature>
<dbReference type="EMBL" id="UOEU01000412">
    <property type="protein sequence ID" value="VAW32984.1"/>
    <property type="molecule type" value="Genomic_DNA"/>
</dbReference>